<dbReference type="EMBL" id="CADCTX010000500">
    <property type="protein sequence ID" value="CAA9323909.1"/>
    <property type="molecule type" value="Genomic_DNA"/>
</dbReference>
<proteinExistence type="predicted"/>
<protein>
    <submittedName>
        <fullName evidence="2">Uncharacterized protein</fullName>
    </submittedName>
</protein>
<sequence length="33" mass="3518">DPAWRARLRREAGPAVPDNTAANADVDADEPEA</sequence>
<gene>
    <name evidence="2" type="ORF">AVDCRST_MAG40-1594</name>
</gene>
<name>A0A6J4L6T1_9BACT</name>
<feature type="compositionally biased region" description="Low complexity" evidence="1">
    <location>
        <begin position="14"/>
        <end position="25"/>
    </location>
</feature>
<dbReference type="AlphaFoldDB" id="A0A6J4L6T1"/>
<organism evidence="2">
    <name type="scientific">uncultured Gemmatimonadaceae bacterium</name>
    <dbReference type="NCBI Taxonomy" id="246130"/>
    <lineage>
        <taxon>Bacteria</taxon>
        <taxon>Pseudomonadati</taxon>
        <taxon>Gemmatimonadota</taxon>
        <taxon>Gemmatimonadia</taxon>
        <taxon>Gemmatimonadales</taxon>
        <taxon>Gemmatimonadaceae</taxon>
        <taxon>environmental samples</taxon>
    </lineage>
</organism>
<accession>A0A6J4L6T1</accession>
<feature type="non-terminal residue" evidence="2">
    <location>
        <position position="1"/>
    </location>
</feature>
<feature type="region of interest" description="Disordered" evidence="1">
    <location>
        <begin position="1"/>
        <end position="33"/>
    </location>
</feature>
<reference evidence="2" key="1">
    <citation type="submission" date="2020-02" db="EMBL/GenBank/DDBJ databases">
        <authorList>
            <person name="Meier V. D."/>
        </authorList>
    </citation>
    <scope>NUCLEOTIDE SEQUENCE</scope>
    <source>
        <strain evidence="2">AVDCRST_MAG40</strain>
    </source>
</reference>
<evidence type="ECO:0000313" key="2">
    <source>
        <dbReference type="EMBL" id="CAA9323909.1"/>
    </source>
</evidence>
<evidence type="ECO:0000256" key="1">
    <source>
        <dbReference type="SAM" id="MobiDB-lite"/>
    </source>
</evidence>